<name>A0A2Z6ID24_9BURK</name>
<dbReference type="InterPro" id="IPR051611">
    <property type="entry name" value="ECF_transporter_component"/>
</dbReference>
<reference evidence="8 9" key="1">
    <citation type="journal article" date="2018" name="Int. J. Syst. Evol. Microbiol.">
        <title>Mesosutterella multiformis gen. nov., sp. nov., a member of the family Sutterellaceae and Sutterella megalosphaeroides sp. nov., isolated from human faeces.</title>
        <authorList>
            <person name="Sakamoto M."/>
            <person name="Ikeyama N."/>
            <person name="Kunihiro T."/>
            <person name="Iino T."/>
            <person name="Yuki M."/>
            <person name="Ohkuma M."/>
        </authorList>
    </citation>
    <scope>NUCLEOTIDE SEQUENCE [LARGE SCALE GENOMIC DNA]</scope>
    <source>
        <strain evidence="8 9">6FBBBH3</strain>
    </source>
</reference>
<dbReference type="GO" id="GO:0005886">
    <property type="term" value="C:plasma membrane"/>
    <property type="evidence" value="ECO:0007669"/>
    <property type="project" value="UniProtKB-ARBA"/>
</dbReference>
<accession>A0A2Z6ID24</accession>
<evidence type="ECO:0000256" key="7">
    <source>
        <dbReference type="SAM" id="Phobius"/>
    </source>
</evidence>
<evidence type="ECO:0000313" key="9">
    <source>
        <dbReference type="Proteomes" id="UP000271003"/>
    </source>
</evidence>
<feature type="transmembrane region" description="Helical" evidence="7">
    <location>
        <begin position="226"/>
        <end position="244"/>
    </location>
</feature>
<keyword evidence="9" id="KW-1185">Reference proteome</keyword>
<proteinExistence type="inferred from homology"/>
<comment type="subcellular location">
    <subcellularLocation>
        <location evidence="1">Membrane</location>
        <topology evidence="1">Multi-pass membrane protein</topology>
    </subcellularLocation>
</comment>
<evidence type="ECO:0000256" key="1">
    <source>
        <dbReference type="ARBA" id="ARBA00004141"/>
    </source>
</evidence>
<evidence type="ECO:0000256" key="4">
    <source>
        <dbReference type="ARBA" id="ARBA00022692"/>
    </source>
</evidence>
<evidence type="ECO:0000256" key="3">
    <source>
        <dbReference type="ARBA" id="ARBA00022475"/>
    </source>
</evidence>
<keyword evidence="6 7" id="KW-0472">Membrane</keyword>
<sequence length="258" mass="27647">MTTKHSANFPETLDPRTKMTLTAGTAIATVAFSGLLAQMTLFAATFLYLASTRRARMMGLLYAGAVAIIAVATGFAAIIEWVNPDLGGLSVRNLGIPLLRGLTMMNVVAALAASTKIQDLVGALQGLRLPFCIYLPAVVMVRFLPTFASDVKQVREALRIKGRKLGAGFLCRHPILAARLLFTPLLFRALKSSESLGVAAELKGLTGGSSSRMTRLNAARFGTRDFVLLGAALLIAAAALYLQIEWPNFGFDDERAFP</sequence>
<dbReference type="Pfam" id="PF02361">
    <property type="entry name" value="CbiQ"/>
    <property type="match status" value="1"/>
</dbReference>
<dbReference type="KEGG" id="sutt:SUTMEG_08890"/>
<dbReference type="CDD" id="cd16914">
    <property type="entry name" value="EcfT"/>
    <property type="match status" value="1"/>
</dbReference>
<keyword evidence="3" id="KW-1003">Cell membrane</keyword>
<evidence type="ECO:0000256" key="2">
    <source>
        <dbReference type="ARBA" id="ARBA00008564"/>
    </source>
</evidence>
<dbReference type="EMBL" id="AP018786">
    <property type="protein sequence ID" value="BBF22998.1"/>
    <property type="molecule type" value="Genomic_DNA"/>
</dbReference>
<comment type="similarity">
    <text evidence="2">Belongs to the CbiQ family.</text>
</comment>
<dbReference type="RefSeq" id="WP_120176650.1">
    <property type="nucleotide sequence ID" value="NZ_AP018786.1"/>
</dbReference>
<feature type="transmembrane region" description="Helical" evidence="7">
    <location>
        <begin position="20"/>
        <end position="48"/>
    </location>
</feature>
<feature type="transmembrane region" description="Helical" evidence="7">
    <location>
        <begin position="60"/>
        <end position="82"/>
    </location>
</feature>
<feature type="transmembrane region" description="Helical" evidence="7">
    <location>
        <begin position="94"/>
        <end position="114"/>
    </location>
</feature>
<gene>
    <name evidence="8" type="ORF">SUTMEG_08890</name>
</gene>
<evidence type="ECO:0000256" key="5">
    <source>
        <dbReference type="ARBA" id="ARBA00022989"/>
    </source>
</evidence>
<organism evidence="8 9">
    <name type="scientific">Sutterella megalosphaeroides</name>
    <dbReference type="NCBI Taxonomy" id="2494234"/>
    <lineage>
        <taxon>Bacteria</taxon>
        <taxon>Pseudomonadati</taxon>
        <taxon>Pseudomonadota</taxon>
        <taxon>Betaproteobacteria</taxon>
        <taxon>Burkholderiales</taxon>
        <taxon>Sutterellaceae</taxon>
        <taxon>Sutterella</taxon>
    </lineage>
</organism>
<keyword evidence="4 7" id="KW-0812">Transmembrane</keyword>
<dbReference type="InterPro" id="IPR003339">
    <property type="entry name" value="ABC/ECF_trnsptr_transmembrane"/>
</dbReference>
<protein>
    <submittedName>
        <fullName evidence="8">ABC transporter permease</fullName>
    </submittedName>
</protein>
<dbReference type="PANTHER" id="PTHR34857:SF2">
    <property type="entry name" value="SLL0384 PROTEIN"/>
    <property type="match status" value="1"/>
</dbReference>
<dbReference type="Proteomes" id="UP000271003">
    <property type="component" value="Chromosome"/>
</dbReference>
<keyword evidence="5 7" id="KW-1133">Transmembrane helix</keyword>
<dbReference type="OrthoDB" id="5422272at2"/>
<evidence type="ECO:0000313" key="8">
    <source>
        <dbReference type="EMBL" id="BBF22998.1"/>
    </source>
</evidence>
<evidence type="ECO:0000256" key="6">
    <source>
        <dbReference type="ARBA" id="ARBA00023136"/>
    </source>
</evidence>
<dbReference type="AlphaFoldDB" id="A0A2Z6ID24"/>
<dbReference type="PANTHER" id="PTHR34857">
    <property type="entry name" value="SLL0384 PROTEIN"/>
    <property type="match status" value="1"/>
</dbReference>